<dbReference type="InterPro" id="IPR021136">
    <property type="entry name" value="Flagellar_hook_control-like_C"/>
</dbReference>
<evidence type="ECO:0000256" key="1">
    <source>
        <dbReference type="SAM" id="MobiDB-lite"/>
    </source>
</evidence>
<dbReference type="Pfam" id="PF02120">
    <property type="entry name" value="Flg_hook"/>
    <property type="match status" value="1"/>
</dbReference>
<evidence type="ECO:0000313" key="3">
    <source>
        <dbReference type="EMBL" id="KLN59035.1"/>
    </source>
</evidence>
<dbReference type="Gene3D" id="3.30.750.140">
    <property type="match status" value="1"/>
</dbReference>
<accession>A0A0H2MQT8</accession>
<evidence type="ECO:0000259" key="2">
    <source>
        <dbReference type="Pfam" id="PF02120"/>
    </source>
</evidence>
<dbReference type="CDD" id="cd17470">
    <property type="entry name" value="T3SS_Flik_C"/>
    <property type="match status" value="1"/>
</dbReference>
<dbReference type="Proteomes" id="UP000035444">
    <property type="component" value="Unassembled WGS sequence"/>
</dbReference>
<dbReference type="OrthoDB" id="7203912at2"/>
<feature type="region of interest" description="Disordered" evidence="1">
    <location>
        <begin position="41"/>
        <end position="157"/>
    </location>
</feature>
<proteinExistence type="predicted"/>
<feature type="compositionally biased region" description="Polar residues" evidence="1">
    <location>
        <begin position="439"/>
        <end position="459"/>
    </location>
</feature>
<dbReference type="InterPro" id="IPR052563">
    <property type="entry name" value="FliK"/>
</dbReference>
<dbReference type="EMBL" id="LAQL01000021">
    <property type="protein sequence ID" value="KLN59035.1"/>
    <property type="molecule type" value="Genomic_DNA"/>
</dbReference>
<dbReference type="RefSeq" id="WP_047765994.1">
    <property type="nucleotide sequence ID" value="NZ_LAQL01000021.1"/>
</dbReference>
<dbReference type="STRING" id="1489064.WH96_19885"/>
<evidence type="ECO:0000313" key="4">
    <source>
        <dbReference type="Proteomes" id="UP000035444"/>
    </source>
</evidence>
<dbReference type="InterPro" id="IPR038610">
    <property type="entry name" value="FliK-like_C_sf"/>
</dbReference>
<feature type="region of interest" description="Disordered" evidence="1">
    <location>
        <begin position="290"/>
        <end position="309"/>
    </location>
</feature>
<sequence length="495" mass="51990">MNNYNIDITRTASQQSTTKGKQAASNASQVFAEYLNSVGSAGKSAAVNPSLTRDNSLLGKIFNKTPWPAEREISFSTPKESFETRSSADEEARTKSSTSSTDDDVKASEDSTNDHNASDALSEGKDHHADASEVENNDDISNHKETVSHDTSEESNSDITAVVAEPTTQQTAAQSAAQLKQSATSSQANQAVPIATNQQAVKPENVNPGANKAGVANIKVTETDVTSKPTNNLTASASVNAQSSQDINTASANASAQDRAKGLATPTAAQSVNGKAATPGQVAQAVLANNSGQNGNNANGQSQNNNNMMKVDLGQTTNSKVQAQTAGINFADTLAATSRTSKPTPTAPMQSTLRSMNVTPADQLSIHIRKAVGDNKDSISIKLHPSELGRVDVKLEIVDGSTMKAMITAERPDTLDMLQRDSRMLEKALQDAGLKTDGQSLSFNLKQDGNDQAATSNRGSELAGPDNSASNEEDMAEATETIRQSSHDGDLDINV</sequence>
<feature type="domain" description="Flagellar hook-length control protein-like C-terminal" evidence="2">
    <location>
        <begin position="369"/>
        <end position="444"/>
    </location>
</feature>
<dbReference type="PANTHER" id="PTHR37533">
    <property type="entry name" value="FLAGELLAR HOOK-LENGTH CONTROL PROTEIN"/>
    <property type="match status" value="1"/>
</dbReference>
<feature type="region of interest" description="Disordered" evidence="1">
    <location>
        <begin position="190"/>
        <end position="213"/>
    </location>
</feature>
<gene>
    <name evidence="3" type="ORF">WH96_19885</name>
</gene>
<keyword evidence="4" id="KW-1185">Reference proteome</keyword>
<feature type="region of interest" description="Disordered" evidence="1">
    <location>
        <begin position="1"/>
        <end position="24"/>
    </location>
</feature>
<feature type="compositionally biased region" description="Basic and acidic residues" evidence="1">
    <location>
        <begin position="140"/>
        <end position="152"/>
    </location>
</feature>
<feature type="compositionally biased region" description="Basic and acidic residues" evidence="1">
    <location>
        <begin position="485"/>
        <end position="495"/>
    </location>
</feature>
<feature type="region of interest" description="Disordered" evidence="1">
    <location>
        <begin position="237"/>
        <end position="276"/>
    </location>
</feature>
<dbReference type="PANTHER" id="PTHR37533:SF2">
    <property type="entry name" value="FLAGELLAR HOOK-LENGTH CONTROL PROTEIN"/>
    <property type="match status" value="1"/>
</dbReference>
<protein>
    <recommendedName>
        <fullName evidence="2">Flagellar hook-length control protein-like C-terminal domain-containing protein</fullName>
    </recommendedName>
</protein>
<comment type="caution">
    <text evidence="3">The sequence shown here is derived from an EMBL/GenBank/DDBJ whole genome shotgun (WGS) entry which is preliminary data.</text>
</comment>
<feature type="region of interest" description="Disordered" evidence="1">
    <location>
        <begin position="439"/>
        <end position="495"/>
    </location>
</feature>
<feature type="compositionally biased region" description="Low complexity" evidence="1">
    <location>
        <begin position="290"/>
        <end position="307"/>
    </location>
</feature>
<feature type="compositionally biased region" description="Polar residues" evidence="1">
    <location>
        <begin position="237"/>
        <end position="256"/>
    </location>
</feature>
<name>A0A0H2MQT8_9PROT</name>
<organism evidence="3 4">
    <name type="scientific">Kiloniella spongiae</name>
    <dbReference type="NCBI Taxonomy" id="1489064"/>
    <lineage>
        <taxon>Bacteria</taxon>
        <taxon>Pseudomonadati</taxon>
        <taxon>Pseudomonadota</taxon>
        <taxon>Alphaproteobacteria</taxon>
        <taxon>Rhodospirillales</taxon>
        <taxon>Kiloniellaceae</taxon>
        <taxon>Kiloniella</taxon>
    </lineage>
</organism>
<feature type="compositionally biased region" description="Basic and acidic residues" evidence="1">
    <location>
        <begin position="80"/>
        <end position="94"/>
    </location>
</feature>
<feature type="compositionally biased region" description="Basic and acidic residues" evidence="1">
    <location>
        <begin position="103"/>
        <end position="131"/>
    </location>
</feature>
<reference evidence="3 4" key="1">
    <citation type="submission" date="2015-03" db="EMBL/GenBank/DDBJ databases">
        <title>Genome Sequence of Kiloniella spongiae MEBiC09566, isolated from a marine sponge.</title>
        <authorList>
            <person name="Shao Z."/>
            <person name="Wang L."/>
            <person name="Li X."/>
        </authorList>
    </citation>
    <scope>NUCLEOTIDE SEQUENCE [LARGE SCALE GENOMIC DNA]</scope>
    <source>
        <strain evidence="3 4">MEBiC09566</strain>
    </source>
</reference>
<dbReference type="AlphaFoldDB" id="A0A0H2MQT8"/>